<evidence type="ECO:0000313" key="2">
    <source>
        <dbReference type="EMBL" id="OCW55718.1"/>
    </source>
</evidence>
<reference evidence="2 3" key="1">
    <citation type="submission" date="2015-12" db="EMBL/GenBank/DDBJ databases">
        <authorList>
            <person name="Shamseldin A."/>
            <person name="Moawad H."/>
            <person name="Abd El-Rahim W.M."/>
            <person name="Sadowsky M.J."/>
        </authorList>
    </citation>
    <scope>NUCLEOTIDE SEQUENCE [LARGE SCALE GENOMIC DNA]</scope>
    <source>
        <strain evidence="2 3">JC234</strain>
    </source>
</reference>
<protein>
    <submittedName>
        <fullName evidence="2">Uncharacterized protein</fullName>
    </submittedName>
</protein>
<organism evidence="2 3">
    <name type="scientific">Hoeflea olei</name>
    <dbReference type="NCBI Taxonomy" id="1480615"/>
    <lineage>
        <taxon>Bacteria</taxon>
        <taxon>Pseudomonadati</taxon>
        <taxon>Pseudomonadota</taxon>
        <taxon>Alphaproteobacteria</taxon>
        <taxon>Hyphomicrobiales</taxon>
        <taxon>Rhizobiaceae</taxon>
        <taxon>Hoeflea</taxon>
    </lineage>
</organism>
<accession>A0A1C1YQD4</accession>
<dbReference type="AlphaFoldDB" id="A0A1C1YQD4"/>
<keyword evidence="1" id="KW-0472">Membrane</keyword>
<sequence length="90" mass="10192">MRSLPATGVTLAVLMAARPAYALDVDRLLKQAFGSSDPSDLGVPIFVLIAVVAVLFFWGAHRIGKKRQRRMIETYDSQLKEYSTRLRRRK</sequence>
<keyword evidence="1" id="KW-0812">Transmembrane</keyword>
<dbReference type="OrthoDB" id="8116367at2"/>
<keyword evidence="3" id="KW-1185">Reference proteome</keyword>
<dbReference type="RefSeq" id="WP_066183737.1">
    <property type="nucleotide sequence ID" value="NZ_LQZT01000049.1"/>
</dbReference>
<dbReference type="EMBL" id="LQZT01000049">
    <property type="protein sequence ID" value="OCW55718.1"/>
    <property type="molecule type" value="Genomic_DNA"/>
</dbReference>
<name>A0A1C1YQD4_9HYPH</name>
<evidence type="ECO:0000313" key="3">
    <source>
        <dbReference type="Proteomes" id="UP000094795"/>
    </source>
</evidence>
<feature type="transmembrane region" description="Helical" evidence="1">
    <location>
        <begin position="41"/>
        <end position="60"/>
    </location>
</feature>
<dbReference type="STRING" id="1480615.AWJ14_14625"/>
<dbReference type="Proteomes" id="UP000094795">
    <property type="component" value="Unassembled WGS sequence"/>
</dbReference>
<comment type="caution">
    <text evidence="2">The sequence shown here is derived from an EMBL/GenBank/DDBJ whole genome shotgun (WGS) entry which is preliminary data.</text>
</comment>
<keyword evidence="1" id="KW-1133">Transmembrane helix</keyword>
<proteinExistence type="predicted"/>
<evidence type="ECO:0000256" key="1">
    <source>
        <dbReference type="SAM" id="Phobius"/>
    </source>
</evidence>
<gene>
    <name evidence="2" type="ORF">AWJ14_14625</name>
</gene>